<dbReference type="KEGG" id="mav:MAV_0770"/>
<accession>A0A0H2ZWZ3</accession>
<sequence>MSRARSVPTVTSAVALGVTHVLPASEALMQTSACWRALSAAPHPRCRRWCHPFRRVRPVRANLIRHPCACNKAHIVLSSRSGRDSAR</sequence>
<proteinExistence type="predicted"/>
<dbReference type="AlphaFoldDB" id="A0A0H2ZWZ3"/>
<reference evidence="1 2" key="1">
    <citation type="submission" date="2006-10" db="EMBL/GenBank/DDBJ databases">
        <authorList>
            <person name="Fleischmann R.D."/>
            <person name="Dodson R.J."/>
            <person name="Haft D.H."/>
            <person name="Merkel J.S."/>
            <person name="Nelson W.C."/>
            <person name="Fraser C.M."/>
        </authorList>
    </citation>
    <scope>NUCLEOTIDE SEQUENCE [LARGE SCALE GENOMIC DNA]</scope>
    <source>
        <strain evidence="1 2">104</strain>
    </source>
</reference>
<dbReference type="EMBL" id="CP000479">
    <property type="protein sequence ID" value="ABK66445.1"/>
    <property type="molecule type" value="Genomic_DNA"/>
</dbReference>
<dbReference type="Proteomes" id="UP000001574">
    <property type="component" value="Chromosome"/>
</dbReference>
<gene>
    <name evidence="1" type="ordered locus">MAV_0770</name>
</gene>
<evidence type="ECO:0000313" key="1">
    <source>
        <dbReference type="EMBL" id="ABK66445.1"/>
    </source>
</evidence>
<protein>
    <submittedName>
        <fullName evidence="1">Uncharacterized protein</fullName>
    </submittedName>
</protein>
<evidence type="ECO:0000313" key="2">
    <source>
        <dbReference type="Proteomes" id="UP000001574"/>
    </source>
</evidence>
<organism evidence="1 2">
    <name type="scientific">Mycobacterium avium (strain 104)</name>
    <dbReference type="NCBI Taxonomy" id="243243"/>
    <lineage>
        <taxon>Bacteria</taxon>
        <taxon>Bacillati</taxon>
        <taxon>Actinomycetota</taxon>
        <taxon>Actinomycetes</taxon>
        <taxon>Mycobacteriales</taxon>
        <taxon>Mycobacteriaceae</taxon>
        <taxon>Mycobacterium</taxon>
        <taxon>Mycobacterium avium complex (MAC)</taxon>
    </lineage>
</organism>
<dbReference type="HOGENOM" id="CLU_2479952_0_0_11"/>
<name>A0A0H2ZWZ3_MYCA1</name>